<reference evidence="1 2" key="1">
    <citation type="submission" date="2016-04" db="EMBL/GenBank/DDBJ databases">
        <title>A degradative enzymes factory behind the ericoid mycorrhizal symbiosis.</title>
        <authorList>
            <consortium name="DOE Joint Genome Institute"/>
            <person name="Martino E."/>
            <person name="Morin E."/>
            <person name="Grelet G."/>
            <person name="Kuo A."/>
            <person name="Kohler A."/>
            <person name="Daghino S."/>
            <person name="Barry K."/>
            <person name="Choi C."/>
            <person name="Cichocki N."/>
            <person name="Clum A."/>
            <person name="Copeland A."/>
            <person name="Hainaut M."/>
            <person name="Haridas S."/>
            <person name="Labutti K."/>
            <person name="Lindquist E."/>
            <person name="Lipzen A."/>
            <person name="Khouja H.-R."/>
            <person name="Murat C."/>
            <person name="Ohm R."/>
            <person name="Olson A."/>
            <person name="Spatafora J."/>
            <person name="Veneault-Fourrey C."/>
            <person name="Henrissat B."/>
            <person name="Grigoriev I."/>
            <person name="Martin F."/>
            <person name="Perotto S."/>
        </authorList>
    </citation>
    <scope>NUCLEOTIDE SEQUENCE [LARGE SCALE GENOMIC DNA]</scope>
    <source>
        <strain evidence="1 2">E</strain>
    </source>
</reference>
<sequence>MPVCAIHLLSLHTATKTIPAFLHTLHSHSSTLKPLVVSRVIRWIILPTSLSTPELLAQNIHWDILLIVASTTPLPTSLQNLIQHQWTVYAGVPSRLLADFHSKNHRLLHPEKGDIPPLTGSLDKPRIATSAQGLELSPELREWIQTFSQSSEGQGAVSMLNLLAFQPGKKEDYLKYGAEFSKSIGSRRGGNAKIVGSVVHDAGGEDGEAWDEVALAHYPSILHFADMLASQDYQAVNQKYRVPSLKDTFILCTSEIGIDDFGSGREGPKL</sequence>
<evidence type="ECO:0000313" key="1">
    <source>
        <dbReference type="EMBL" id="PMD54136.1"/>
    </source>
</evidence>
<organism evidence="1 2">
    <name type="scientific">Hyaloscypha bicolor E</name>
    <dbReference type="NCBI Taxonomy" id="1095630"/>
    <lineage>
        <taxon>Eukaryota</taxon>
        <taxon>Fungi</taxon>
        <taxon>Dikarya</taxon>
        <taxon>Ascomycota</taxon>
        <taxon>Pezizomycotina</taxon>
        <taxon>Leotiomycetes</taxon>
        <taxon>Helotiales</taxon>
        <taxon>Hyaloscyphaceae</taxon>
        <taxon>Hyaloscypha</taxon>
        <taxon>Hyaloscypha bicolor</taxon>
    </lineage>
</organism>
<proteinExistence type="predicted"/>
<dbReference type="AlphaFoldDB" id="A0A2J6STL9"/>
<protein>
    <recommendedName>
        <fullName evidence="3">DUF1330 domain-containing protein</fullName>
    </recommendedName>
</protein>
<dbReference type="OrthoDB" id="265717at2759"/>
<dbReference type="Gene3D" id="3.30.70.100">
    <property type="match status" value="1"/>
</dbReference>
<dbReference type="EMBL" id="KZ613866">
    <property type="protein sequence ID" value="PMD54136.1"/>
    <property type="molecule type" value="Genomic_DNA"/>
</dbReference>
<dbReference type="InParanoid" id="A0A2J6STL9"/>
<keyword evidence="2" id="KW-1185">Reference proteome</keyword>
<evidence type="ECO:0008006" key="3">
    <source>
        <dbReference type="Google" id="ProtNLM"/>
    </source>
</evidence>
<dbReference type="Proteomes" id="UP000235371">
    <property type="component" value="Unassembled WGS sequence"/>
</dbReference>
<evidence type="ECO:0000313" key="2">
    <source>
        <dbReference type="Proteomes" id="UP000235371"/>
    </source>
</evidence>
<accession>A0A2J6STL9</accession>
<dbReference type="GeneID" id="36589431"/>
<gene>
    <name evidence="1" type="ORF">K444DRAFT_618593</name>
</gene>
<name>A0A2J6STL9_9HELO</name>
<dbReference type="PANTHER" id="PTHR40257">
    <property type="match status" value="1"/>
</dbReference>
<dbReference type="PANTHER" id="PTHR40257:SF1">
    <property type="entry name" value="DUF1330 DOMAIN-CONTAINING PROTEIN"/>
    <property type="match status" value="1"/>
</dbReference>
<dbReference type="RefSeq" id="XP_024731040.1">
    <property type="nucleotide sequence ID" value="XM_024881354.1"/>
</dbReference>